<name>A0A0J1FLZ1_9FIRM</name>
<dbReference type="EMBL" id="LDZY01000014">
    <property type="protein sequence ID" value="KLU64392.1"/>
    <property type="molecule type" value="Genomic_DNA"/>
</dbReference>
<evidence type="ECO:0000256" key="1">
    <source>
        <dbReference type="ARBA" id="ARBA00004127"/>
    </source>
</evidence>
<dbReference type="InterPro" id="IPR007318">
    <property type="entry name" value="Phopholipid_MeTrfase"/>
</dbReference>
<feature type="transmembrane region" description="Helical" evidence="5">
    <location>
        <begin position="164"/>
        <end position="193"/>
    </location>
</feature>
<dbReference type="GO" id="GO:0032259">
    <property type="term" value="P:methylation"/>
    <property type="evidence" value="ECO:0007669"/>
    <property type="project" value="UniProtKB-KW"/>
</dbReference>
<dbReference type="STRING" id="476652.DEAC_c35940"/>
<comment type="subcellular location">
    <subcellularLocation>
        <location evidence="1">Endomembrane system</location>
        <topology evidence="1">Multi-pass membrane protein</topology>
    </subcellularLocation>
</comment>
<keyword evidence="2 5" id="KW-0812">Transmembrane</keyword>
<dbReference type="Pfam" id="PF04191">
    <property type="entry name" value="PEMT"/>
    <property type="match status" value="1"/>
</dbReference>
<evidence type="ECO:0000256" key="3">
    <source>
        <dbReference type="ARBA" id="ARBA00022989"/>
    </source>
</evidence>
<feature type="transmembrane region" description="Helical" evidence="5">
    <location>
        <begin position="109"/>
        <end position="129"/>
    </location>
</feature>
<dbReference type="PANTHER" id="PTHR43847">
    <property type="entry name" value="BLL3993 PROTEIN"/>
    <property type="match status" value="1"/>
</dbReference>
<reference evidence="6 7" key="1">
    <citation type="submission" date="2015-06" db="EMBL/GenBank/DDBJ databases">
        <title>Draft genome of the moderately acidophilic sulfate reducer Candidatus Desulfosporosinus acididurans strain M1.</title>
        <authorList>
            <person name="Poehlein A."/>
            <person name="Petzsch P."/>
            <person name="Johnson B.D."/>
            <person name="Schloemann M."/>
            <person name="Daniel R."/>
            <person name="Muehling M."/>
        </authorList>
    </citation>
    <scope>NUCLEOTIDE SEQUENCE [LARGE SCALE GENOMIC DNA]</scope>
    <source>
        <strain evidence="6 7">M1</strain>
    </source>
</reference>
<evidence type="ECO:0000313" key="7">
    <source>
        <dbReference type="Proteomes" id="UP000036356"/>
    </source>
</evidence>
<comment type="caution">
    <text evidence="6">The sequence shown here is derived from an EMBL/GenBank/DDBJ whole genome shotgun (WGS) entry which is preliminary data.</text>
</comment>
<evidence type="ECO:0000256" key="2">
    <source>
        <dbReference type="ARBA" id="ARBA00022692"/>
    </source>
</evidence>
<dbReference type="RefSeq" id="WP_047811385.1">
    <property type="nucleotide sequence ID" value="NZ_LDZY01000014.1"/>
</dbReference>
<feature type="transmembrane region" description="Helical" evidence="5">
    <location>
        <begin position="36"/>
        <end position="54"/>
    </location>
</feature>
<feature type="transmembrane region" description="Helical" evidence="5">
    <location>
        <begin position="12"/>
        <end position="30"/>
    </location>
</feature>
<keyword evidence="6" id="KW-0489">Methyltransferase</keyword>
<keyword evidence="7" id="KW-1185">Reference proteome</keyword>
<dbReference type="GO" id="GO:0012505">
    <property type="term" value="C:endomembrane system"/>
    <property type="evidence" value="ECO:0007669"/>
    <property type="project" value="UniProtKB-SubCell"/>
</dbReference>
<proteinExistence type="predicted"/>
<dbReference type="GO" id="GO:0008168">
    <property type="term" value="F:methyltransferase activity"/>
    <property type="evidence" value="ECO:0007669"/>
    <property type="project" value="UniProtKB-KW"/>
</dbReference>
<dbReference type="Gene3D" id="1.20.120.1630">
    <property type="match status" value="1"/>
</dbReference>
<keyword evidence="6" id="KW-0808">Transferase</keyword>
<dbReference type="InterPro" id="IPR052527">
    <property type="entry name" value="Metal_cation-efflux_comp"/>
</dbReference>
<dbReference type="Proteomes" id="UP000036356">
    <property type="component" value="Unassembled WGS sequence"/>
</dbReference>
<protein>
    <submittedName>
        <fullName evidence="6">Isoprenylcysteine carboxyl methyltransferase (ICMT) family protein</fullName>
    </submittedName>
</protein>
<accession>A0A0J1FLZ1</accession>
<evidence type="ECO:0000256" key="5">
    <source>
        <dbReference type="SAM" id="Phobius"/>
    </source>
</evidence>
<dbReference type="AlphaFoldDB" id="A0A0J1FLZ1"/>
<sequence length="225" mass="26003">MINLLGRTLAGFLMLIIALAAFIFLPAWTINYLQAWIYLLTFSISVILITLYLFKKDLQLLERRLKAGATAEKEKSQKAIQALANLFFCFVFIFAGLDFRFHWSRVPLNISLFANVFVVLGFYIVFLVFKENSYTSAIIEVDKNQEVISTGPYRLVRHPMYSGAILMMIFSPIALGSYWAVLFVMPLILTIILRLLDEEKFLSKNLSGYTDYCKKVRYHLIPLLW</sequence>
<evidence type="ECO:0000256" key="4">
    <source>
        <dbReference type="ARBA" id="ARBA00023136"/>
    </source>
</evidence>
<feature type="transmembrane region" description="Helical" evidence="5">
    <location>
        <begin position="82"/>
        <end position="103"/>
    </location>
</feature>
<evidence type="ECO:0000313" key="6">
    <source>
        <dbReference type="EMBL" id="KLU64392.1"/>
    </source>
</evidence>
<gene>
    <name evidence="6" type="ORF">DEAC_c35940</name>
</gene>
<dbReference type="PATRIC" id="fig|476652.3.peg.3790"/>
<keyword evidence="4 5" id="KW-0472">Membrane</keyword>
<dbReference type="PANTHER" id="PTHR43847:SF1">
    <property type="entry name" value="BLL3993 PROTEIN"/>
    <property type="match status" value="1"/>
</dbReference>
<organism evidence="6 7">
    <name type="scientific">Desulfosporosinus acididurans</name>
    <dbReference type="NCBI Taxonomy" id="476652"/>
    <lineage>
        <taxon>Bacteria</taxon>
        <taxon>Bacillati</taxon>
        <taxon>Bacillota</taxon>
        <taxon>Clostridia</taxon>
        <taxon>Eubacteriales</taxon>
        <taxon>Desulfitobacteriaceae</taxon>
        <taxon>Desulfosporosinus</taxon>
    </lineage>
</organism>
<keyword evidence="3 5" id="KW-1133">Transmembrane helix</keyword>